<feature type="transmembrane region" description="Helical" evidence="2">
    <location>
        <begin position="217"/>
        <end position="237"/>
    </location>
</feature>
<feature type="transmembrane region" description="Helical" evidence="2">
    <location>
        <begin position="163"/>
        <end position="180"/>
    </location>
</feature>
<dbReference type="RefSeq" id="WP_013228230.1">
    <property type="nucleotide sequence ID" value="NC_014318.1"/>
</dbReference>
<dbReference type="OrthoDB" id="3404679at2"/>
<feature type="transmembrane region" description="Helical" evidence="2">
    <location>
        <begin position="271"/>
        <end position="290"/>
    </location>
</feature>
<dbReference type="eggNOG" id="COG1835">
    <property type="taxonomic scope" value="Bacteria"/>
</dbReference>
<evidence type="ECO:0000256" key="1">
    <source>
        <dbReference type="SAM" id="MobiDB-lite"/>
    </source>
</evidence>
<dbReference type="GeneID" id="92874104"/>
<keyword evidence="5" id="KW-0808">Transferase</keyword>
<dbReference type="GO" id="GO:0016020">
    <property type="term" value="C:membrane"/>
    <property type="evidence" value="ECO:0007669"/>
    <property type="project" value="TreeGrafter"/>
</dbReference>
<feature type="transmembrane region" description="Helical" evidence="2">
    <location>
        <begin position="244"/>
        <end position="265"/>
    </location>
</feature>
<dbReference type="InterPro" id="IPR002656">
    <property type="entry name" value="Acyl_transf_3_dom"/>
</dbReference>
<dbReference type="Pfam" id="PF01757">
    <property type="entry name" value="Acyl_transf_3"/>
    <property type="match status" value="1"/>
</dbReference>
<keyword evidence="2" id="KW-1133">Transmembrane helix</keyword>
<reference evidence="5 6" key="1">
    <citation type="journal article" date="2010" name="Cell Res.">
        <title>Complete genome sequence of the rifamycin SV-producing Amycolatopsis mediterranei U32 revealed its genetic characteristics in phylogeny and metabolism.</title>
        <authorList>
            <person name="Zhao W."/>
            <person name="Zhong Y."/>
            <person name="Yuan H."/>
            <person name="Wang J."/>
            <person name="Zheng H."/>
            <person name="Wang Y."/>
            <person name="Cen X."/>
            <person name="Xu F."/>
            <person name="Bai J."/>
            <person name="Han X."/>
            <person name="Lu G."/>
            <person name="Zhu Y."/>
            <person name="Shao Z."/>
            <person name="Yan H."/>
            <person name="Li C."/>
            <person name="Peng N."/>
            <person name="Zhang Z."/>
            <person name="Zhang Y."/>
            <person name="Lin W."/>
            <person name="Fan Y."/>
            <person name="Qin Z."/>
            <person name="Hu Y."/>
            <person name="Zhu B."/>
            <person name="Wang S."/>
            <person name="Ding X."/>
            <person name="Zhao G.P."/>
        </authorList>
    </citation>
    <scope>NUCLEOTIDE SEQUENCE [LARGE SCALE GENOMIC DNA]</scope>
    <source>
        <strain evidence="6">U-32</strain>
    </source>
</reference>
<feature type="transmembrane region" description="Helical" evidence="2">
    <location>
        <begin position="187"/>
        <end position="211"/>
    </location>
</feature>
<dbReference type="PANTHER" id="PTHR23028">
    <property type="entry name" value="ACETYLTRANSFERASE"/>
    <property type="match status" value="1"/>
</dbReference>
<evidence type="ECO:0000313" key="6">
    <source>
        <dbReference type="Proteomes" id="UP000000328"/>
    </source>
</evidence>
<evidence type="ECO:0000256" key="2">
    <source>
        <dbReference type="SAM" id="Phobius"/>
    </source>
</evidence>
<feature type="transmembrane region" description="Helical" evidence="2">
    <location>
        <begin position="92"/>
        <end position="113"/>
    </location>
</feature>
<feature type="transmembrane region" description="Helical" evidence="2">
    <location>
        <begin position="383"/>
        <end position="404"/>
    </location>
</feature>
<evidence type="ECO:0000259" key="4">
    <source>
        <dbReference type="Pfam" id="PF19040"/>
    </source>
</evidence>
<feature type="transmembrane region" description="Helical" evidence="2">
    <location>
        <begin position="46"/>
        <end position="71"/>
    </location>
</feature>
<organism evidence="5 6">
    <name type="scientific">Amycolatopsis mediterranei (strain U-32)</name>
    <dbReference type="NCBI Taxonomy" id="749927"/>
    <lineage>
        <taxon>Bacteria</taxon>
        <taxon>Bacillati</taxon>
        <taxon>Actinomycetota</taxon>
        <taxon>Actinomycetes</taxon>
        <taxon>Pseudonocardiales</taxon>
        <taxon>Pseudonocardiaceae</taxon>
        <taxon>Amycolatopsis</taxon>
    </lineage>
</organism>
<name>A0A0H3DBX9_AMYMU</name>
<dbReference type="InterPro" id="IPR050879">
    <property type="entry name" value="Acyltransferase_3"/>
</dbReference>
<dbReference type="AlphaFoldDB" id="A0A0H3DBX9"/>
<protein>
    <submittedName>
        <fullName evidence="5">Acyltransferase</fullName>
    </submittedName>
</protein>
<dbReference type="PANTHER" id="PTHR23028:SF53">
    <property type="entry name" value="ACYL_TRANSF_3 DOMAIN-CONTAINING PROTEIN"/>
    <property type="match status" value="1"/>
</dbReference>
<dbReference type="GO" id="GO:0009103">
    <property type="term" value="P:lipopolysaccharide biosynthetic process"/>
    <property type="evidence" value="ECO:0007669"/>
    <property type="project" value="TreeGrafter"/>
</dbReference>
<dbReference type="EMBL" id="CP002000">
    <property type="protein sequence ID" value="ADJ48181.1"/>
    <property type="molecule type" value="Genomic_DNA"/>
</dbReference>
<feature type="domain" description="Acyltransferase 3" evidence="3">
    <location>
        <begin position="25"/>
        <end position="336"/>
    </location>
</feature>
<keyword evidence="2" id="KW-0472">Membrane</keyword>
<sequence>MTSTVTARASVRTAPASTGHKQRDDIQGLRALAVGLVLVYHLRPGWLPGGFVGVDVFFVISGYLIIGTLTGELRRTGRVGLLTFYARRIRRLLPAATVVLLATVAATVLLVPVSRWPEILREVVASALNAQNWVLALFSSDYATATASASPVQHFWSLSVEEQFYLVIPLLLLLSAAIARRSGSRPVAVAFGAITVLTVASLVFSAVYTQINHGQAYFITPTRMWELGIGGLTAMVIRQVRVRFAARLALGWLGLGAVLVSAFTFGTHMAFPGWIALLPTLGTAALLVAGTAERPRVGELSPLLGLPPLRYVGDISYSLYLWHWPVVVFLLEEAGAAKLSKRQVLVAAVSSLVLAALSKHLVEDPLRRPRPRRGGARPRRRAAYALGACMVVVTTVAATVPWQIAQHRLDALRADIALDADHPGALALDPAHTLTVREDVPVVPDPSVAAKDIASVWHDGCGQYDPAAFPMTSDKCAYGRAGATKTMVVIGDSHMTQFATALIDIANRAGWRVKFMLHDGCPFSAAAPTKTRDADPSRVEPFAECPAQDKLKIDSMLADKPDLLVTAAMSPESYLNDLRWAWKSPEALTAGYRSYLEKITAAGIPVAVIRDTPRADDNVLDCLQRNPAPHSCDKPRSKAVAAFTDPLATTAATIPGVRVVDLTNWICTADLCPAVVGNVVVYRDNHLTDTYIRTLATPLRQALGI</sequence>
<dbReference type="PATRIC" id="fig|749927.5.peg.6704"/>
<dbReference type="GO" id="GO:0016747">
    <property type="term" value="F:acyltransferase activity, transferring groups other than amino-acyl groups"/>
    <property type="evidence" value="ECO:0007669"/>
    <property type="project" value="InterPro"/>
</dbReference>
<keyword evidence="2" id="KW-0812">Transmembrane</keyword>
<gene>
    <name evidence="5" type="ordered locus">AMED_6449</name>
</gene>
<proteinExistence type="predicted"/>
<evidence type="ECO:0000259" key="3">
    <source>
        <dbReference type="Pfam" id="PF01757"/>
    </source>
</evidence>
<accession>A0A0H3DBX9</accession>
<evidence type="ECO:0000313" key="5">
    <source>
        <dbReference type="EMBL" id="ADJ48181.1"/>
    </source>
</evidence>
<dbReference type="Proteomes" id="UP000000328">
    <property type="component" value="Chromosome"/>
</dbReference>
<dbReference type="Pfam" id="PF19040">
    <property type="entry name" value="SGNH"/>
    <property type="match status" value="1"/>
</dbReference>
<dbReference type="KEGG" id="amd:AMED_6449"/>
<feature type="domain" description="SGNH" evidence="4">
    <location>
        <begin position="472"/>
        <end position="698"/>
    </location>
</feature>
<dbReference type="InterPro" id="IPR043968">
    <property type="entry name" value="SGNH"/>
</dbReference>
<dbReference type="HOGENOM" id="CLU_005679_10_1_11"/>
<feature type="region of interest" description="Disordered" evidence="1">
    <location>
        <begin position="1"/>
        <end position="22"/>
    </location>
</feature>
<keyword evidence="5" id="KW-0012">Acyltransferase</keyword>